<feature type="transmembrane region" description="Helical" evidence="2">
    <location>
        <begin position="72"/>
        <end position="94"/>
    </location>
</feature>
<reference evidence="3 4" key="1">
    <citation type="submission" date="2019-10" db="EMBL/GenBank/DDBJ databases">
        <title>Nocardia macrotermitis sp. nov. and Nocardia aurantia sp. nov., isolated from the gut of fungus growing-termite Macrotermes natalensis.</title>
        <authorList>
            <person name="Benndorf R."/>
            <person name="Schwitalla J."/>
            <person name="Martin K."/>
            <person name="De Beer W."/>
            <person name="Kaster A.-K."/>
            <person name="Vollmers J."/>
            <person name="Poulsen M."/>
            <person name="Beemelmanns C."/>
        </authorList>
    </citation>
    <scope>NUCLEOTIDE SEQUENCE [LARGE SCALE GENOMIC DNA]</scope>
    <source>
        <strain evidence="3 4">RB56</strain>
    </source>
</reference>
<feature type="transmembrane region" description="Helical" evidence="2">
    <location>
        <begin position="37"/>
        <end position="60"/>
    </location>
</feature>
<feature type="region of interest" description="Disordered" evidence="1">
    <location>
        <begin position="1"/>
        <end position="24"/>
    </location>
</feature>
<feature type="transmembrane region" description="Helical" evidence="2">
    <location>
        <begin position="132"/>
        <end position="154"/>
    </location>
</feature>
<feature type="transmembrane region" description="Helical" evidence="2">
    <location>
        <begin position="101"/>
        <end position="120"/>
    </location>
</feature>
<evidence type="ECO:0000313" key="4">
    <source>
        <dbReference type="Proteomes" id="UP000431401"/>
    </source>
</evidence>
<dbReference type="Proteomes" id="UP000431401">
    <property type="component" value="Unassembled WGS sequence"/>
</dbReference>
<name>A0A7K0DPC6_9NOCA</name>
<gene>
    <name evidence="3" type="ORF">NRB56_31760</name>
</gene>
<dbReference type="Pfam" id="PF10935">
    <property type="entry name" value="DUF2637"/>
    <property type="match status" value="1"/>
</dbReference>
<keyword evidence="2" id="KW-0472">Membrane</keyword>
<comment type="caution">
    <text evidence="3">The sequence shown here is derived from an EMBL/GenBank/DDBJ whole genome shotgun (WGS) entry which is preliminary data.</text>
</comment>
<protein>
    <recommendedName>
        <fullName evidence="5">DUF2637 domain-containing protein</fullName>
    </recommendedName>
</protein>
<dbReference type="RefSeq" id="WP_153342776.1">
    <property type="nucleotide sequence ID" value="NZ_WEGI01000006.1"/>
</dbReference>
<keyword evidence="2" id="KW-1133">Transmembrane helix</keyword>
<proteinExistence type="predicted"/>
<dbReference type="OrthoDB" id="4545300at2"/>
<dbReference type="InterPro" id="IPR021235">
    <property type="entry name" value="DUF2637"/>
</dbReference>
<evidence type="ECO:0000313" key="3">
    <source>
        <dbReference type="EMBL" id="MQY27593.1"/>
    </source>
</evidence>
<keyword evidence="2" id="KW-0812">Transmembrane</keyword>
<accession>A0A7K0DPC6</accession>
<dbReference type="EMBL" id="WEGI01000006">
    <property type="protein sequence ID" value="MQY27593.1"/>
    <property type="molecule type" value="Genomic_DNA"/>
</dbReference>
<keyword evidence="4" id="KW-1185">Reference proteome</keyword>
<evidence type="ECO:0000256" key="1">
    <source>
        <dbReference type="SAM" id="MobiDB-lite"/>
    </source>
</evidence>
<evidence type="ECO:0008006" key="5">
    <source>
        <dbReference type="Google" id="ProtNLM"/>
    </source>
</evidence>
<evidence type="ECO:0000256" key="2">
    <source>
        <dbReference type="SAM" id="Phobius"/>
    </source>
</evidence>
<feature type="region of interest" description="Disordered" evidence="1">
    <location>
        <begin position="210"/>
        <end position="234"/>
    </location>
</feature>
<dbReference type="AlphaFoldDB" id="A0A7K0DPC6"/>
<sequence length="234" mass="25163">MTPIGSESDDTGAEQTGTDENRRSWASRLQSFRPGPLHASVVVSCVVAVKSFAMSFAALHSLAIRNYVPPDLAANVPTAVDGLMVGSVIATAFFRRRSPGWWYAVMLFVSSTLVSVAGNIEYAREIGGDGVAVAIHAGMPLTMMFAVHLTLLLWNNGKHDRAPALAPRPAPAVVEAETVRLVPVDPFMESVAGHLRNFEPAQRIAAMRFEPGPANTPYPADPRYQAPAGERVRT</sequence>
<organism evidence="3 4">
    <name type="scientific">Nocardia aurantia</name>
    <dbReference type="NCBI Taxonomy" id="2585199"/>
    <lineage>
        <taxon>Bacteria</taxon>
        <taxon>Bacillati</taxon>
        <taxon>Actinomycetota</taxon>
        <taxon>Actinomycetes</taxon>
        <taxon>Mycobacteriales</taxon>
        <taxon>Nocardiaceae</taxon>
        <taxon>Nocardia</taxon>
    </lineage>
</organism>